<dbReference type="EMBL" id="ML979133">
    <property type="protein sequence ID" value="KAF1919141.1"/>
    <property type="molecule type" value="Genomic_DNA"/>
</dbReference>
<gene>
    <name evidence="1" type="ORF">BDU57DRAFT_512053</name>
</gene>
<name>A0A6A5QTM9_AMPQU</name>
<sequence>MPRTICMYFGYPIPLNCLLISPLAHAHPVRQLTGSCRCCFLLFPCPLRTAWQCTSPPVLPFYLLPLALPRDWTAANTRSRLEKAFYVCCTRSSVEVKVESN</sequence>
<accession>A0A6A5QTM9</accession>
<evidence type="ECO:0000313" key="2">
    <source>
        <dbReference type="Proteomes" id="UP000800096"/>
    </source>
</evidence>
<reference evidence="1" key="1">
    <citation type="journal article" date="2020" name="Stud. Mycol.">
        <title>101 Dothideomycetes genomes: a test case for predicting lifestyles and emergence of pathogens.</title>
        <authorList>
            <person name="Haridas S."/>
            <person name="Albert R."/>
            <person name="Binder M."/>
            <person name="Bloem J."/>
            <person name="Labutti K."/>
            <person name="Salamov A."/>
            <person name="Andreopoulos B."/>
            <person name="Baker S."/>
            <person name="Barry K."/>
            <person name="Bills G."/>
            <person name="Bluhm B."/>
            <person name="Cannon C."/>
            <person name="Castanera R."/>
            <person name="Culley D."/>
            <person name="Daum C."/>
            <person name="Ezra D."/>
            <person name="Gonzalez J."/>
            <person name="Henrissat B."/>
            <person name="Kuo A."/>
            <person name="Liang C."/>
            <person name="Lipzen A."/>
            <person name="Lutzoni F."/>
            <person name="Magnuson J."/>
            <person name="Mondo S."/>
            <person name="Nolan M."/>
            <person name="Ohm R."/>
            <person name="Pangilinan J."/>
            <person name="Park H.-J."/>
            <person name="Ramirez L."/>
            <person name="Alfaro M."/>
            <person name="Sun H."/>
            <person name="Tritt A."/>
            <person name="Yoshinaga Y."/>
            <person name="Zwiers L.-H."/>
            <person name="Turgeon B."/>
            <person name="Goodwin S."/>
            <person name="Spatafora J."/>
            <person name="Crous P."/>
            <person name="Grigoriev I."/>
        </authorList>
    </citation>
    <scope>NUCLEOTIDE SEQUENCE</scope>
    <source>
        <strain evidence="1">HMLAC05119</strain>
    </source>
</reference>
<keyword evidence="2" id="KW-1185">Reference proteome</keyword>
<organism evidence="1 2">
    <name type="scientific">Ampelomyces quisqualis</name>
    <name type="common">Powdery mildew agent</name>
    <dbReference type="NCBI Taxonomy" id="50730"/>
    <lineage>
        <taxon>Eukaryota</taxon>
        <taxon>Fungi</taxon>
        <taxon>Dikarya</taxon>
        <taxon>Ascomycota</taxon>
        <taxon>Pezizomycotina</taxon>
        <taxon>Dothideomycetes</taxon>
        <taxon>Pleosporomycetidae</taxon>
        <taxon>Pleosporales</taxon>
        <taxon>Pleosporineae</taxon>
        <taxon>Phaeosphaeriaceae</taxon>
        <taxon>Ampelomyces</taxon>
    </lineage>
</organism>
<proteinExistence type="predicted"/>
<dbReference type="Proteomes" id="UP000800096">
    <property type="component" value="Unassembled WGS sequence"/>
</dbReference>
<dbReference type="AlphaFoldDB" id="A0A6A5QTM9"/>
<protein>
    <submittedName>
        <fullName evidence="1">Uncharacterized protein</fullName>
    </submittedName>
</protein>
<evidence type="ECO:0000313" key="1">
    <source>
        <dbReference type="EMBL" id="KAF1919141.1"/>
    </source>
</evidence>
<feature type="non-terminal residue" evidence="1">
    <location>
        <position position="101"/>
    </location>
</feature>